<dbReference type="Proteomes" id="UP000225812">
    <property type="component" value="Segment"/>
</dbReference>
<name>A0A1W6JS87_9CAUD</name>
<organism evidence="1 2">
    <name type="scientific">Salmonella phage SE1Kor</name>
    <dbReference type="NCBI Taxonomy" id="2847282"/>
    <lineage>
        <taxon>Viruses</taxon>
        <taxon>Duplodnaviria</taxon>
        <taxon>Heunggongvirae</taxon>
        <taxon>Uroviricota</taxon>
        <taxon>Caudoviricetes</taxon>
        <taxon>Queuovirinae</taxon>
        <taxon>Nonagvirus</taxon>
        <taxon>Nonagvirus SE1Kor</taxon>
    </lineage>
</organism>
<proteinExistence type="predicted"/>
<dbReference type="EMBL" id="KY926791">
    <property type="protein sequence ID" value="ARM70141.1"/>
    <property type="molecule type" value="Genomic_DNA"/>
</dbReference>
<evidence type="ECO:0000313" key="2">
    <source>
        <dbReference type="Proteomes" id="UP000225812"/>
    </source>
</evidence>
<keyword evidence="2" id="KW-1185">Reference proteome</keyword>
<evidence type="ECO:0008006" key="3">
    <source>
        <dbReference type="Google" id="ProtNLM"/>
    </source>
</evidence>
<reference evidence="1 2" key="1">
    <citation type="submission" date="2017-04" db="EMBL/GenBank/DDBJ databases">
        <title>Complete Genome Sequence of Lytic Bacteriophage SE1 Infecting Salmonella Enteritidis Isolates.</title>
        <authorList>
            <person name="Kim D."/>
            <person name="Kim Y.J."/>
            <person name="Han B.K."/>
            <person name="Kim H."/>
        </authorList>
    </citation>
    <scope>NUCLEOTIDE SEQUENCE [LARGE SCALE GENOMIC DNA]</scope>
</reference>
<accession>A0A1W6JS87</accession>
<dbReference type="SUPFAM" id="SSF54060">
    <property type="entry name" value="His-Me finger endonucleases"/>
    <property type="match status" value="1"/>
</dbReference>
<sequence>MRKALPLPSYTYLHECFDYNEITGVLTWKVRPSHHFKSERARKITNTLFSGKQAGNVVVCSGKKYLQVTIDGKLYLVHRICYKMYYNKEPTVIDHDDGNGLHNWILNLNDGTMSDNMKNRKMLECNSTGVTGVSLTKLGIWNAHIMVGYKGYNLYTGPDLFEACCARKSAELLYGFNKNHGKERNL</sequence>
<dbReference type="KEGG" id="vg:40089991"/>
<dbReference type="InterPro" id="IPR044925">
    <property type="entry name" value="His-Me_finger_sf"/>
</dbReference>
<protein>
    <recommendedName>
        <fullName evidence="3">HNH endonuclease</fullName>
    </recommendedName>
</protein>
<dbReference type="Gene3D" id="3.90.75.20">
    <property type="match status" value="1"/>
</dbReference>
<evidence type="ECO:0000313" key="1">
    <source>
        <dbReference type="EMBL" id="ARM70141.1"/>
    </source>
</evidence>